<feature type="domain" description="MotA/TolQ/ExbB proton channel" evidence="8">
    <location>
        <begin position="72"/>
        <end position="191"/>
    </location>
</feature>
<sequence>MYYLTNGGVLMYFILLMSIIGLSAVIERFIYFFKNEKNNRSYIPKEVKSCLEKGDVKSALIFLNKEHASTSKVLKEILIEMYKNPNASTQKLEEKAKEKAMIQIKLLERNMWLISLTAHLTPLLGLLGTVTGMIKAFQSVAMHGTGDPSVLANGISEALFTTAGGLFVAIPALIFYNYFNKKIDRIIGDMEITTTELINNFRG</sequence>
<dbReference type="GO" id="GO:0005886">
    <property type="term" value="C:plasma membrane"/>
    <property type="evidence" value="ECO:0007669"/>
    <property type="project" value="UniProtKB-SubCell"/>
</dbReference>
<evidence type="ECO:0000259" key="8">
    <source>
        <dbReference type="Pfam" id="PF01618"/>
    </source>
</evidence>
<organism evidence="9 10">
    <name type="scientific">Fusobacterium hominis</name>
    <dbReference type="NCBI Taxonomy" id="2764326"/>
    <lineage>
        <taxon>Bacteria</taxon>
        <taxon>Fusobacteriati</taxon>
        <taxon>Fusobacteriota</taxon>
        <taxon>Fusobacteriia</taxon>
        <taxon>Fusobacteriales</taxon>
        <taxon>Fusobacteriaceae</taxon>
        <taxon>Fusobacterium</taxon>
    </lineage>
</organism>
<dbReference type="Proteomes" id="UP000515913">
    <property type="component" value="Chromosome"/>
</dbReference>
<dbReference type="PANTHER" id="PTHR30625">
    <property type="entry name" value="PROTEIN TOLQ"/>
    <property type="match status" value="1"/>
</dbReference>
<evidence type="ECO:0000256" key="1">
    <source>
        <dbReference type="ARBA" id="ARBA00004651"/>
    </source>
</evidence>
<accession>A0A7G9GXT8</accession>
<comment type="similarity">
    <text evidence="6">Belongs to the exbB/tolQ family.</text>
</comment>
<evidence type="ECO:0000256" key="3">
    <source>
        <dbReference type="ARBA" id="ARBA00022692"/>
    </source>
</evidence>
<feature type="transmembrane region" description="Helical" evidence="7">
    <location>
        <begin position="111"/>
        <end position="138"/>
    </location>
</feature>
<keyword evidence="5 7" id="KW-0472">Membrane</keyword>
<protein>
    <submittedName>
        <fullName evidence="9">MotA/TolQ/ExbB proton channel family protein</fullName>
    </submittedName>
</protein>
<evidence type="ECO:0000256" key="5">
    <source>
        <dbReference type="ARBA" id="ARBA00023136"/>
    </source>
</evidence>
<keyword evidence="3 7" id="KW-0812">Transmembrane</keyword>
<keyword evidence="6" id="KW-0813">Transport</keyword>
<dbReference type="EMBL" id="CP060637">
    <property type="protein sequence ID" value="QNM15620.1"/>
    <property type="molecule type" value="Genomic_DNA"/>
</dbReference>
<dbReference type="KEGG" id="fho:H9Q81_01915"/>
<keyword evidence="6" id="KW-0653">Protein transport</keyword>
<keyword evidence="2" id="KW-1003">Cell membrane</keyword>
<dbReference type="RefSeq" id="WP_101475067.1">
    <property type="nucleotide sequence ID" value="NZ_CP060637.1"/>
</dbReference>
<comment type="subcellular location">
    <subcellularLocation>
        <location evidence="1">Cell membrane</location>
        <topology evidence="1">Multi-pass membrane protein</topology>
    </subcellularLocation>
    <subcellularLocation>
        <location evidence="6">Membrane</location>
        <topology evidence="6">Multi-pass membrane protein</topology>
    </subcellularLocation>
</comment>
<proteinExistence type="inferred from homology"/>
<gene>
    <name evidence="9" type="ORF">H9Q81_01915</name>
</gene>
<feature type="transmembrane region" description="Helical" evidence="7">
    <location>
        <begin position="158"/>
        <end position="179"/>
    </location>
</feature>
<keyword evidence="10" id="KW-1185">Reference proteome</keyword>
<reference evidence="9 10" key="1">
    <citation type="submission" date="2020-08" db="EMBL/GenBank/DDBJ databases">
        <authorList>
            <person name="Liu C."/>
            <person name="Sun Q."/>
        </authorList>
    </citation>
    <scope>NUCLEOTIDE SEQUENCE [LARGE SCALE GENOMIC DNA]</scope>
    <source>
        <strain evidence="9 10">NSJ-57</strain>
    </source>
</reference>
<evidence type="ECO:0000256" key="7">
    <source>
        <dbReference type="SAM" id="Phobius"/>
    </source>
</evidence>
<dbReference type="Pfam" id="PF01618">
    <property type="entry name" value="MotA_ExbB"/>
    <property type="match status" value="1"/>
</dbReference>
<evidence type="ECO:0000313" key="10">
    <source>
        <dbReference type="Proteomes" id="UP000515913"/>
    </source>
</evidence>
<dbReference type="InterPro" id="IPR050790">
    <property type="entry name" value="ExbB/TolQ_transport"/>
</dbReference>
<dbReference type="AlphaFoldDB" id="A0A7G9GXT8"/>
<evidence type="ECO:0000256" key="6">
    <source>
        <dbReference type="RuleBase" id="RU004057"/>
    </source>
</evidence>
<feature type="transmembrane region" description="Helical" evidence="7">
    <location>
        <begin position="12"/>
        <end position="33"/>
    </location>
</feature>
<evidence type="ECO:0000256" key="4">
    <source>
        <dbReference type="ARBA" id="ARBA00022989"/>
    </source>
</evidence>
<dbReference type="InterPro" id="IPR002898">
    <property type="entry name" value="MotA_ExbB_proton_chnl"/>
</dbReference>
<dbReference type="GO" id="GO:0017038">
    <property type="term" value="P:protein import"/>
    <property type="evidence" value="ECO:0007669"/>
    <property type="project" value="TreeGrafter"/>
</dbReference>
<evidence type="ECO:0000256" key="2">
    <source>
        <dbReference type="ARBA" id="ARBA00022475"/>
    </source>
</evidence>
<dbReference type="PANTHER" id="PTHR30625:SF11">
    <property type="entry name" value="MOTA_TOLQ_EXBB PROTON CHANNEL DOMAIN-CONTAINING PROTEIN"/>
    <property type="match status" value="1"/>
</dbReference>
<evidence type="ECO:0000313" key="9">
    <source>
        <dbReference type="EMBL" id="QNM15620.1"/>
    </source>
</evidence>
<keyword evidence="4 7" id="KW-1133">Transmembrane helix</keyword>
<name>A0A7G9GXT8_9FUSO</name>